<dbReference type="RefSeq" id="WP_007578103.1">
    <property type="nucleotide sequence ID" value="NZ_AGUD01000287.1"/>
</dbReference>
<dbReference type="GO" id="GO:0016020">
    <property type="term" value="C:membrane"/>
    <property type="evidence" value="ECO:0007669"/>
    <property type="project" value="TreeGrafter"/>
</dbReference>
<keyword evidence="4" id="KW-1185">Reference proteome</keyword>
<dbReference type="Pfam" id="PF01757">
    <property type="entry name" value="Acyl_transf_3"/>
    <property type="match status" value="1"/>
</dbReference>
<gene>
    <name evidence="3" type="ORF">PAI11_37110</name>
</gene>
<keyword evidence="3" id="KW-0808">Transferase</keyword>
<feature type="transmembrane region" description="Helical" evidence="1">
    <location>
        <begin position="234"/>
        <end position="252"/>
    </location>
</feature>
<dbReference type="Proteomes" id="UP000005143">
    <property type="component" value="Unassembled WGS sequence"/>
</dbReference>
<dbReference type="PATRIC" id="fig|1097667.3.peg.3680"/>
<name>H0EA38_9ACTN</name>
<feature type="transmembrane region" description="Helical" evidence="1">
    <location>
        <begin position="9"/>
        <end position="27"/>
    </location>
</feature>
<feature type="transmembrane region" description="Helical" evidence="1">
    <location>
        <begin position="323"/>
        <end position="349"/>
    </location>
</feature>
<keyword evidence="3" id="KW-0012">Acyltransferase</keyword>
<dbReference type="InterPro" id="IPR002656">
    <property type="entry name" value="Acyl_transf_3_dom"/>
</dbReference>
<feature type="transmembrane region" description="Helical" evidence="1">
    <location>
        <begin position="47"/>
        <end position="69"/>
    </location>
</feature>
<accession>H0EA38</accession>
<evidence type="ECO:0000256" key="1">
    <source>
        <dbReference type="SAM" id="Phobius"/>
    </source>
</evidence>
<dbReference type="InterPro" id="IPR050879">
    <property type="entry name" value="Acyltransferase_3"/>
</dbReference>
<feature type="domain" description="Acyltransferase 3" evidence="2">
    <location>
        <begin position="5"/>
        <end position="342"/>
    </location>
</feature>
<dbReference type="PANTHER" id="PTHR23028:SF53">
    <property type="entry name" value="ACYL_TRANSF_3 DOMAIN-CONTAINING PROTEIN"/>
    <property type="match status" value="1"/>
</dbReference>
<reference evidence="3 4" key="1">
    <citation type="journal article" date="2013" name="Biodegradation">
        <title>Quantitative proteomic analysis of ibuprofen-degrading Patulibacter sp. strain I11.</title>
        <authorList>
            <person name="Almeida B."/>
            <person name="Kjeldal H."/>
            <person name="Lolas I."/>
            <person name="Knudsen A.D."/>
            <person name="Carvalho G."/>
            <person name="Nielsen K.L."/>
            <person name="Barreto Crespo M.T."/>
            <person name="Stensballe A."/>
            <person name="Nielsen J.L."/>
        </authorList>
    </citation>
    <scope>NUCLEOTIDE SEQUENCE [LARGE SCALE GENOMIC DNA]</scope>
    <source>
        <strain evidence="3 4">I11</strain>
    </source>
</reference>
<evidence type="ECO:0000313" key="3">
    <source>
        <dbReference type="EMBL" id="EHN09476.1"/>
    </source>
</evidence>
<dbReference type="EMBL" id="AGUD01000287">
    <property type="protein sequence ID" value="EHN09476.1"/>
    <property type="molecule type" value="Genomic_DNA"/>
</dbReference>
<feature type="transmembrane region" description="Helical" evidence="1">
    <location>
        <begin position="146"/>
        <end position="163"/>
    </location>
</feature>
<dbReference type="AlphaFoldDB" id="H0EA38"/>
<comment type="caution">
    <text evidence="3">The sequence shown here is derived from an EMBL/GenBank/DDBJ whole genome shotgun (WGS) entry which is preliminary data.</text>
</comment>
<keyword evidence="1" id="KW-0472">Membrane</keyword>
<evidence type="ECO:0000313" key="4">
    <source>
        <dbReference type="Proteomes" id="UP000005143"/>
    </source>
</evidence>
<feature type="transmembrane region" description="Helical" evidence="1">
    <location>
        <begin position="298"/>
        <end position="317"/>
    </location>
</feature>
<sequence>MRLGALDGLRGLAAVGVVVLHVWMFVQGDGGRPERTAADVLISQLRLGVPLFFVLSGFLIFRPFAAAALDRRPGPALVPYAMRRIARIVPAYWIAILGAAALLAWVEHPRAISVGQLPSFLLFLQNYDAATLGRVNPPSWTVAVEVSFYVVVPLIGLAAARAVRALPSRARRRVLALVCLAMVVAGAALFSVAKLNEWPKTMVYTLPVQLSAFAAGMLVAVLVHDRRTGVRATLPLAAVGVLLVLADGWWHGQTAGPLILRQLGNDLPATTGFSLLVAAIALGPLPGSQVLARGPLEYLGRISFGLYLWHFPMIYLLRASDRFPTTLLAAICLTLALSLTLAMLSWHLVERPVLERTRGIIARRRRARARVPAVAGD</sequence>
<dbReference type="GO" id="GO:0009103">
    <property type="term" value="P:lipopolysaccharide biosynthetic process"/>
    <property type="evidence" value="ECO:0007669"/>
    <property type="project" value="TreeGrafter"/>
</dbReference>
<dbReference type="GO" id="GO:0016747">
    <property type="term" value="F:acyltransferase activity, transferring groups other than amino-acyl groups"/>
    <property type="evidence" value="ECO:0007669"/>
    <property type="project" value="InterPro"/>
</dbReference>
<proteinExistence type="predicted"/>
<keyword evidence="1" id="KW-0812">Transmembrane</keyword>
<protein>
    <submittedName>
        <fullName evidence="3">Putative acyltransferase</fullName>
    </submittedName>
</protein>
<organism evidence="3 4">
    <name type="scientific">Patulibacter medicamentivorans</name>
    <dbReference type="NCBI Taxonomy" id="1097667"/>
    <lineage>
        <taxon>Bacteria</taxon>
        <taxon>Bacillati</taxon>
        <taxon>Actinomycetota</taxon>
        <taxon>Thermoleophilia</taxon>
        <taxon>Solirubrobacterales</taxon>
        <taxon>Patulibacteraceae</taxon>
        <taxon>Patulibacter</taxon>
    </lineage>
</organism>
<dbReference type="PANTHER" id="PTHR23028">
    <property type="entry name" value="ACETYLTRANSFERASE"/>
    <property type="match status" value="1"/>
</dbReference>
<feature type="transmembrane region" description="Helical" evidence="1">
    <location>
        <begin position="89"/>
        <end position="106"/>
    </location>
</feature>
<feature type="transmembrane region" description="Helical" evidence="1">
    <location>
        <begin position="201"/>
        <end position="222"/>
    </location>
</feature>
<keyword evidence="1" id="KW-1133">Transmembrane helix</keyword>
<feature type="transmembrane region" description="Helical" evidence="1">
    <location>
        <begin position="272"/>
        <end position="291"/>
    </location>
</feature>
<evidence type="ECO:0000259" key="2">
    <source>
        <dbReference type="Pfam" id="PF01757"/>
    </source>
</evidence>
<feature type="transmembrane region" description="Helical" evidence="1">
    <location>
        <begin position="175"/>
        <end position="195"/>
    </location>
</feature>